<sequence>MSGGEEKRLAGVDDGWRRLVGGAGGAAGDDGAAGEDGVAGGAGRDGVAGGLAWLAEEWRTADRERDGIGLK</sequence>
<name>A0A484L0M5_9ASTE</name>
<feature type="region of interest" description="Disordered" evidence="1">
    <location>
        <begin position="20"/>
        <end position="40"/>
    </location>
</feature>
<organism evidence="2 3">
    <name type="scientific">Cuscuta campestris</name>
    <dbReference type="NCBI Taxonomy" id="132261"/>
    <lineage>
        <taxon>Eukaryota</taxon>
        <taxon>Viridiplantae</taxon>
        <taxon>Streptophyta</taxon>
        <taxon>Embryophyta</taxon>
        <taxon>Tracheophyta</taxon>
        <taxon>Spermatophyta</taxon>
        <taxon>Magnoliopsida</taxon>
        <taxon>eudicotyledons</taxon>
        <taxon>Gunneridae</taxon>
        <taxon>Pentapetalae</taxon>
        <taxon>asterids</taxon>
        <taxon>lamiids</taxon>
        <taxon>Solanales</taxon>
        <taxon>Convolvulaceae</taxon>
        <taxon>Cuscuteae</taxon>
        <taxon>Cuscuta</taxon>
        <taxon>Cuscuta subgen. Grammica</taxon>
        <taxon>Cuscuta sect. Cleistogrammica</taxon>
    </lineage>
</organism>
<reference evidence="2 3" key="1">
    <citation type="submission" date="2018-04" db="EMBL/GenBank/DDBJ databases">
        <authorList>
            <person name="Vogel A."/>
        </authorList>
    </citation>
    <scope>NUCLEOTIDE SEQUENCE [LARGE SCALE GENOMIC DNA]</scope>
</reference>
<keyword evidence="3" id="KW-1185">Reference proteome</keyword>
<evidence type="ECO:0000313" key="2">
    <source>
        <dbReference type="EMBL" id="VFQ69656.1"/>
    </source>
</evidence>
<dbReference type="AlphaFoldDB" id="A0A484L0M5"/>
<evidence type="ECO:0000313" key="3">
    <source>
        <dbReference type="Proteomes" id="UP000595140"/>
    </source>
</evidence>
<protein>
    <submittedName>
        <fullName evidence="2">Uncharacterized protein</fullName>
    </submittedName>
</protein>
<proteinExistence type="predicted"/>
<gene>
    <name evidence="2" type="ORF">CCAM_LOCUS11432</name>
</gene>
<dbReference type="EMBL" id="OOIL02000813">
    <property type="protein sequence ID" value="VFQ69656.1"/>
    <property type="molecule type" value="Genomic_DNA"/>
</dbReference>
<accession>A0A484L0M5</accession>
<dbReference type="Proteomes" id="UP000595140">
    <property type="component" value="Unassembled WGS sequence"/>
</dbReference>
<evidence type="ECO:0000256" key="1">
    <source>
        <dbReference type="SAM" id="MobiDB-lite"/>
    </source>
</evidence>